<dbReference type="EMBL" id="AP018930">
    <property type="protein sequence ID" value="BBG26162.1"/>
    <property type="molecule type" value="Genomic_DNA"/>
</dbReference>
<name>A0A510E111_9CREN</name>
<reference evidence="2" key="1">
    <citation type="submission" date="2018-09" db="EMBL/GenBank/DDBJ databases">
        <title>Complete Genome Sequencing of Sulfolobus sp. JCM 16834.</title>
        <authorList>
            <person name="Kato S."/>
            <person name="Itoh T."/>
            <person name="Ohkuma M."/>
        </authorList>
    </citation>
    <scope>NUCLEOTIDE SEQUENCE [LARGE SCALE GENOMIC DNA]</scope>
    <source>
        <strain evidence="2">IC-007</strain>
    </source>
</reference>
<accession>A0A510E111</accession>
<sequence length="46" mass="5433">MPVRIKRNYITRTTKSVKWSRYVLSSSLFREGKERITYLNSSPVSP</sequence>
<dbReference type="Proteomes" id="UP000325030">
    <property type="component" value="Chromosome"/>
</dbReference>
<organism evidence="1 2">
    <name type="scientific">Sulfuracidifex tepidarius</name>
    <dbReference type="NCBI Taxonomy" id="1294262"/>
    <lineage>
        <taxon>Archaea</taxon>
        <taxon>Thermoproteota</taxon>
        <taxon>Thermoprotei</taxon>
        <taxon>Sulfolobales</taxon>
        <taxon>Sulfolobaceae</taxon>
        <taxon>Sulfuracidifex</taxon>
    </lineage>
</organism>
<evidence type="ECO:0000313" key="1">
    <source>
        <dbReference type="EMBL" id="BBG26162.1"/>
    </source>
</evidence>
<gene>
    <name evidence="1" type="ORF">IC007_0667</name>
</gene>
<protein>
    <submittedName>
        <fullName evidence="1">Uncharacterized protein</fullName>
    </submittedName>
</protein>
<dbReference type="AlphaFoldDB" id="A0A510E111"/>
<proteinExistence type="predicted"/>
<evidence type="ECO:0000313" key="2">
    <source>
        <dbReference type="Proteomes" id="UP000325030"/>
    </source>
</evidence>